<protein>
    <submittedName>
        <fullName evidence="3">TlpA family protein disulfide reductase</fullName>
    </submittedName>
</protein>
<dbReference type="InterPro" id="IPR013766">
    <property type="entry name" value="Thioredoxin_domain"/>
</dbReference>
<reference evidence="3" key="1">
    <citation type="submission" date="2022-05" db="EMBL/GenBank/DDBJ databases">
        <title>Corynebacterium sp. TA-R-1 sp. nov., isolated from human feces.</title>
        <authorList>
            <person name="Shamsuzzaman M."/>
            <person name="Dahal R.H."/>
        </authorList>
    </citation>
    <scope>NUCLEOTIDE SEQUENCE</scope>
    <source>
        <strain evidence="3">TA-R-1</strain>
    </source>
</reference>
<keyword evidence="4" id="KW-1185">Reference proteome</keyword>
<dbReference type="CDD" id="cd02966">
    <property type="entry name" value="TlpA_like_family"/>
    <property type="match status" value="1"/>
</dbReference>
<evidence type="ECO:0000313" key="3">
    <source>
        <dbReference type="EMBL" id="MCP1388502.1"/>
    </source>
</evidence>
<dbReference type="EMBL" id="JAMFTQ010000017">
    <property type="protein sequence ID" value="MCP1388502.1"/>
    <property type="molecule type" value="Genomic_DNA"/>
</dbReference>
<feature type="domain" description="Thioredoxin" evidence="2">
    <location>
        <begin position="31"/>
        <end position="194"/>
    </location>
</feature>
<keyword evidence="1" id="KW-0812">Transmembrane</keyword>
<evidence type="ECO:0000313" key="4">
    <source>
        <dbReference type="Proteomes" id="UP001204000"/>
    </source>
</evidence>
<feature type="transmembrane region" description="Helical" evidence="1">
    <location>
        <begin position="6"/>
        <end position="27"/>
    </location>
</feature>
<keyword evidence="1" id="KW-0472">Membrane</keyword>
<keyword evidence="1" id="KW-1133">Transmembrane helix</keyword>
<dbReference type="Proteomes" id="UP001204000">
    <property type="component" value="Unassembled WGS sequence"/>
</dbReference>
<accession>A0ABT1G732</accession>
<organism evidence="3 4">
    <name type="scientific">Corynebacterium stercoris</name>
    <dbReference type="NCBI Taxonomy" id="2943490"/>
    <lineage>
        <taxon>Bacteria</taxon>
        <taxon>Bacillati</taxon>
        <taxon>Actinomycetota</taxon>
        <taxon>Actinomycetes</taxon>
        <taxon>Mycobacteriales</taxon>
        <taxon>Corynebacteriaceae</taxon>
        <taxon>Corynebacterium</taxon>
    </lineage>
</organism>
<evidence type="ECO:0000259" key="2">
    <source>
        <dbReference type="PROSITE" id="PS51352"/>
    </source>
</evidence>
<dbReference type="SUPFAM" id="SSF52833">
    <property type="entry name" value="Thioredoxin-like"/>
    <property type="match status" value="1"/>
</dbReference>
<proteinExistence type="predicted"/>
<dbReference type="InterPro" id="IPR036249">
    <property type="entry name" value="Thioredoxin-like_sf"/>
</dbReference>
<comment type="caution">
    <text evidence="3">The sequence shown here is derived from an EMBL/GenBank/DDBJ whole genome shotgun (WGS) entry which is preliminary data.</text>
</comment>
<evidence type="ECO:0000256" key="1">
    <source>
        <dbReference type="SAM" id="Phobius"/>
    </source>
</evidence>
<dbReference type="Gene3D" id="3.40.30.10">
    <property type="entry name" value="Glutaredoxin"/>
    <property type="match status" value="1"/>
</dbReference>
<name>A0ABT1G732_9CORY</name>
<dbReference type="RefSeq" id="WP_253579172.1">
    <property type="nucleotide sequence ID" value="NZ_JAMFTQ010000017.1"/>
</dbReference>
<dbReference type="PROSITE" id="PS51352">
    <property type="entry name" value="THIOREDOXIN_2"/>
    <property type="match status" value="1"/>
</dbReference>
<gene>
    <name evidence="3" type="ORF">M5J20_09975</name>
</gene>
<sequence length="194" mass="20141">MKKSVAGSVIVIVLVTVAVIAGAVLLLRPDSGAETAAPDSPLITGAPRPQIIPGADQRADCVEGGVGGIDLPCLGGRSVPGEHAEITLVNVWAWWCDPCKRELPITQAFADAHPEIEVVGVHADPNAANGVALLNDLDVRFPSYQDDNNRYAGLLGLPGVVPIMLVYKGGTPVGMFPHAFHSLAELEASVSGVL</sequence>